<feature type="transmembrane region" description="Helical" evidence="12">
    <location>
        <begin position="344"/>
        <end position="369"/>
    </location>
</feature>
<feature type="transmembrane region" description="Helical" evidence="12">
    <location>
        <begin position="57"/>
        <end position="77"/>
    </location>
</feature>
<evidence type="ECO:0000256" key="3">
    <source>
        <dbReference type="ARBA" id="ARBA00022448"/>
    </source>
</evidence>
<organism evidence="13 14">
    <name type="scientific">Bombus vosnesenskii</name>
    <dbReference type="NCBI Taxonomy" id="207650"/>
    <lineage>
        <taxon>Eukaryota</taxon>
        <taxon>Metazoa</taxon>
        <taxon>Ecdysozoa</taxon>
        <taxon>Arthropoda</taxon>
        <taxon>Hexapoda</taxon>
        <taxon>Insecta</taxon>
        <taxon>Pterygota</taxon>
        <taxon>Neoptera</taxon>
        <taxon>Endopterygota</taxon>
        <taxon>Hymenoptera</taxon>
        <taxon>Apocrita</taxon>
        <taxon>Aculeata</taxon>
        <taxon>Apoidea</taxon>
        <taxon>Anthophila</taxon>
        <taxon>Apidae</taxon>
        <taxon>Bombus</taxon>
        <taxon>Pyrobombus</taxon>
    </lineage>
</organism>
<evidence type="ECO:0000256" key="7">
    <source>
        <dbReference type="ARBA" id="ARBA00023053"/>
    </source>
</evidence>
<protein>
    <submittedName>
        <fullName evidence="14">Sodium-dependent multivitamin transporter</fullName>
    </submittedName>
</protein>
<sequence length="583" mass="63617">MDEQSKDNDTSTLQWPDYLVIGLMLSISTGIGIYYRFTGGRQRTAEEYFSANRTMGVVPLSIALMVSFMSAITVLGISAETYIHGTQVTLLYLGGFFGTPIVLYLYLPVFTELNTMSVYEYLEKRFGVGARLLASTANFLQLLLYTGIVLFAPSLALEATTGLSGNMSIVLIGLICTFYSTVGGIKAVLITDVFQAVLIFTALLCVLSIAASDLDGGLSNVWSIAQEDGRIEFFDFRIDPTIRHTWWALLIGGTTMFLSLYAVNQIQVQRLLTAKSLKSSQRALILSGPLTLLLGSLTAFCGLILYAVYRNCDPVTSGKISSFDKIMPYFAAERMSRVPGVTGLFISGVFSASLSTISAMLNSLAAVALEDYVKPTCRKFSIEFPTEKATLIGKFLAVANGFTCLAVAFIAKSMGPLVEAAIGISGAIGGPILGIFTLGMVVEKANQAGAIVGTSTALITCIWAVFGTPKPPTPNLPLSVEGCDNSTLLLYHQNTTLFEDPADHSSYFYLYRISYMWYNPLGLAITLIVGYVTSLITNKIFYKNAREPEPNLFFPFLAARIRRRREDAQKTTNSQVFVLENRK</sequence>
<accession>A0A6J3K0W6</accession>
<evidence type="ECO:0000313" key="14">
    <source>
        <dbReference type="RefSeq" id="XP_033346186.1"/>
    </source>
</evidence>
<dbReference type="GO" id="GO:0005886">
    <property type="term" value="C:plasma membrane"/>
    <property type="evidence" value="ECO:0007669"/>
    <property type="project" value="UniProtKB-SubCell"/>
</dbReference>
<keyword evidence="5 12" id="KW-0812">Transmembrane</keyword>
<evidence type="ECO:0000256" key="12">
    <source>
        <dbReference type="SAM" id="Phobius"/>
    </source>
</evidence>
<evidence type="ECO:0000313" key="13">
    <source>
        <dbReference type="Proteomes" id="UP000504631"/>
    </source>
</evidence>
<feature type="transmembrane region" description="Helical" evidence="12">
    <location>
        <begin position="448"/>
        <end position="466"/>
    </location>
</feature>
<feature type="transmembrane region" description="Helical" evidence="12">
    <location>
        <begin position="128"/>
        <end position="151"/>
    </location>
</feature>
<feature type="transmembrane region" description="Helical" evidence="12">
    <location>
        <begin position="18"/>
        <end position="37"/>
    </location>
</feature>
<reference evidence="14" key="1">
    <citation type="submission" date="2025-08" db="UniProtKB">
        <authorList>
            <consortium name="RefSeq"/>
        </authorList>
    </citation>
    <scope>IDENTIFICATION</scope>
    <source>
        <tissue evidence="14">Muscle</tissue>
    </source>
</reference>
<feature type="transmembrane region" description="Helical" evidence="12">
    <location>
        <begin position="163"/>
        <end position="182"/>
    </location>
</feature>
<evidence type="ECO:0000256" key="8">
    <source>
        <dbReference type="ARBA" id="ARBA00023065"/>
    </source>
</evidence>
<dbReference type="PROSITE" id="PS50283">
    <property type="entry name" value="NA_SOLUT_SYMP_3"/>
    <property type="match status" value="1"/>
</dbReference>
<feature type="transmembrane region" description="Helical" evidence="12">
    <location>
        <begin position="515"/>
        <end position="536"/>
    </location>
</feature>
<proteinExistence type="inferred from homology"/>
<dbReference type="CDD" id="cd11492">
    <property type="entry name" value="SLC5sbd_NIS-SMVT"/>
    <property type="match status" value="1"/>
</dbReference>
<evidence type="ECO:0000256" key="5">
    <source>
        <dbReference type="ARBA" id="ARBA00022692"/>
    </source>
</evidence>
<evidence type="ECO:0000256" key="11">
    <source>
        <dbReference type="RuleBase" id="RU362091"/>
    </source>
</evidence>
<dbReference type="GeneID" id="117231651"/>
<comment type="similarity">
    <text evidence="2 11">Belongs to the sodium:solute symporter (SSF) (TC 2.A.21) family.</text>
</comment>
<dbReference type="KEGG" id="bvk:117231651"/>
<dbReference type="Proteomes" id="UP000504631">
    <property type="component" value="Unplaced"/>
</dbReference>
<keyword evidence="4" id="KW-1003">Cell membrane</keyword>
<dbReference type="PANTHER" id="PTHR42985">
    <property type="entry name" value="SODIUM-COUPLED MONOCARBOXYLATE TRANSPORTER"/>
    <property type="match status" value="1"/>
</dbReference>
<dbReference type="PANTHER" id="PTHR42985:SF40">
    <property type="entry name" value="LD47995P-RELATED"/>
    <property type="match status" value="1"/>
</dbReference>
<evidence type="ECO:0000256" key="10">
    <source>
        <dbReference type="ARBA" id="ARBA00023201"/>
    </source>
</evidence>
<dbReference type="RefSeq" id="XP_033346186.1">
    <property type="nucleotide sequence ID" value="XM_033490295.1"/>
</dbReference>
<dbReference type="GO" id="GO:0006814">
    <property type="term" value="P:sodium ion transport"/>
    <property type="evidence" value="ECO:0007669"/>
    <property type="project" value="UniProtKB-KW"/>
</dbReference>
<keyword evidence="10" id="KW-0739">Sodium transport</keyword>
<keyword evidence="6 12" id="KW-1133">Transmembrane helix</keyword>
<evidence type="ECO:0000256" key="1">
    <source>
        <dbReference type="ARBA" id="ARBA00004651"/>
    </source>
</evidence>
<evidence type="ECO:0000256" key="4">
    <source>
        <dbReference type="ARBA" id="ARBA00022475"/>
    </source>
</evidence>
<dbReference type="InterPro" id="IPR038377">
    <property type="entry name" value="Na/Glc_symporter_sf"/>
</dbReference>
<feature type="transmembrane region" description="Helical" evidence="12">
    <location>
        <begin position="89"/>
        <end position="107"/>
    </location>
</feature>
<dbReference type="AlphaFoldDB" id="A0A6J3K0W6"/>
<feature type="transmembrane region" description="Helical" evidence="12">
    <location>
        <begin position="417"/>
        <end position="441"/>
    </location>
</feature>
<keyword evidence="9 12" id="KW-0472">Membrane</keyword>
<feature type="transmembrane region" description="Helical" evidence="12">
    <location>
        <begin position="244"/>
        <end position="263"/>
    </location>
</feature>
<dbReference type="Pfam" id="PF00474">
    <property type="entry name" value="SSF"/>
    <property type="match status" value="1"/>
</dbReference>
<keyword evidence="13" id="KW-1185">Reference proteome</keyword>
<gene>
    <name evidence="14" type="primary">LOC117231651</name>
</gene>
<name>A0A6J3K0W6_9HYME</name>
<keyword evidence="7" id="KW-0915">Sodium</keyword>
<evidence type="ECO:0000256" key="2">
    <source>
        <dbReference type="ARBA" id="ARBA00006434"/>
    </source>
</evidence>
<dbReference type="GO" id="GO:0015293">
    <property type="term" value="F:symporter activity"/>
    <property type="evidence" value="ECO:0007669"/>
    <property type="project" value="TreeGrafter"/>
</dbReference>
<feature type="transmembrane region" description="Helical" evidence="12">
    <location>
        <begin position="389"/>
        <end position="411"/>
    </location>
</feature>
<dbReference type="Gene3D" id="1.20.1730.10">
    <property type="entry name" value="Sodium/glucose cotransporter"/>
    <property type="match status" value="1"/>
</dbReference>
<dbReference type="InterPro" id="IPR001734">
    <property type="entry name" value="Na/solute_symporter"/>
</dbReference>
<keyword evidence="8" id="KW-0406">Ion transport</keyword>
<keyword evidence="3" id="KW-0813">Transport</keyword>
<evidence type="ECO:0000256" key="9">
    <source>
        <dbReference type="ARBA" id="ARBA00023136"/>
    </source>
</evidence>
<dbReference type="NCBIfam" id="TIGR00813">
    <property type="entry name" value="sss"/>
    <property type="match status" value="1"/>
</dbReference>
<feature type="transmembrane region" description="Helical" evidence="12">
    <location>
        <begin position="284"/>
        <end position="309"/>
    </location>
</feature>
<comment type="subcellular location">
    <subcellularLocation>
        <location evidence="1">Cell membrane</location>
        <topology evidence="1">Multi-pass membrane protein</topology>
    </subcellularLocation>
</comment>
<evidence type="ECO:0000256" key="6">
    <source>
        <dbReference type="ARBA" id="ARBA00022989"/>
    </source>
</evidence>
<dbReference type="InterPro" id="IPR051163">
    <property type="entry name" value="Sodium:Solute_Symporter_SSF"/>
</dbReference>
<feature type="transmembrane region" description="Helical" evidence="12">
    <location>
        <begin position="189"/>
        <end position="211"/>
    </location>
</feature>